<dbReference type="Proteomes" id="UP000292957">
    <property type="component" value="Unassembled WGS sequence"/>
</dbReference>
<protein>
    <submittedName>
        <fullName evidence="2">Uncharacterized protein</fullName>
    </submittedName>
</protein>
<feature type="non-terminal residue" evidence="2">
    <location>
        <position position="1"/>
    </location>
</feature>
<dbReference type="AlphaFoldDB" id="A0A4Q9NYH1"/>
<sequence length="54" mass="5795">VRGCRWEAVGPERTDDGLSAISVAASAGFYTWRTLCTSRLEGEAGSRFPQSSDS</sequence>
<accession>A0A4Q9NYH1</accession>
<name>A0A4Q9NYH1_9APHY</name>
<dbReference type="EMBL" id="ML143506">
    <property type="protein sequence ID" value="TBU23411.1"/>
    <property type="molecule type" value="Genomic_DNA"/>
</dbReference>
<evidence type="ECO:0000313" key="1">
    <source>
        <dbReference type="EMBL" id="TBU23411.1"/>
    </source>
</evidence>
<gene>
    <name evidence="2" type="ORF">BD310DRAFT_815688</name>
    <name evidence="1" type="ORF">BD311DRAFT_674024</name>
</gene>
<evidence type="ECO:0000313" key="3">
    <source>
        <dbReference type="Proteomes" id="UP000292082"/>
    </source>
</evidence>
<evidence type="ECO:0000313" key="2">
    <source>
        <dbReference type="EMBL" id="TBU60234.1"/>
    </source>
</evidence>
<keyword evidence="3" id="KW-1185">Reference proteome</keyword>
<dbReference type="EMBL" id="ML145106">
    <property type="protein sequence ID" value="TBU60234.1"/>
    <property type="molecule type" value="Genomic_DNA"/>
</dbReference>
<organism evidence="2 3">
    <name type="scientific">Dichomitus squalens</name>
    <dbReference type="NCBI Taxonomy" id="114155"/>
    <lineage>
        <taxon>Eukaryota</taxon>
        <taxon>Fungi</taxon>
        <taxon>Dikarya</taxon>
        <taxon>Basidiomycota</taxon>
        <taxon>Agaricomycotina</taxon>
        <taxon>Agaricomycetes</taxon>
        <taxon>Polyporales</taxon>
        <taxon>Polyporaceae</taxon>
        <taxon>Dichomitus</taxon>
    </lineage>
</organism>
<proteinExistence type="predicted"/>
<dbReference type="Proteomes" id="UP000292082">
    <property type="component" value="Unassembled WGS sequence"/>
</dbReference>
<reference evidence="2 3" key="1">
    <citation type="submission" date="2019-01" db="EMBL/GenBank/DDBJ databases">
        <title>Draft genome sequences of three monokaryotic isolates of the white-rot basidiomycete fungus Dichomitus squalens.</title>
        <authorList>
            <consortium name="DOE Joint Genome Institute"/>
            <person name="Lopez S.C."/>
            <person name="Andreopoulos B."/>
            <person name="Pangilinan J."/>
            <person name="Lipzen A."/>
            <person name="Riley R."/>
            <person name="Ahrendt S."/>
            <person name="Ng V."/>
            <person name="Barry K."/>
            <person name="Daum C."/>
            <person name="Grigoriev I.V."/>
            <person name="Hilden K.S."/>
            <person name="Makela M.R."/>
            <person name="de Vries R.P."/>
        </authorList>
    </citation>
    <scope>NUCLEOTIDE SEQUENCE [LARGE SCALE GENOMIC DNA]</scope>
    <source>
        <strain evidence="2 3">CBS 464.89</strain>
        <strain evidence="1">OM18370.1</strain>
    </source>
</reference>